<evidence type="ECO:0000313" key="1">
    <source>
        <dbReference type="EMBL" id="JAH46494.1"/>
    </source>
</evidence>
<organism evidence="1">
    <name type="scientific">Anguilla anguilla</name>
    <name type="common">European freshwater eel</name>
    <name type="synonym">Muraena anguilla</name>
    <dbReference type="NCBI Taxonomy" id="7936"/>
    <lineage>
        <taxon>Eukaryota</taxon>
        <taxon>Metazoa</taxon>
        <taxon>Chordata</taxon>
        <taxon>Craniata</taxon>
        <taxon>Vertebrata</taxon>
        <taxon>Euteleostomi</taxon>
        <taxon>Actinopterygii</taxon>
        <taxon>Neopterygii</taxon>
        <taxon>Teleostei</taxon>
        <taxon>Anguilliformes</taxon>
        <taxon>Anguillidae</taxon>
        <taxon>Anguilla</taxon>
    </lineage>
</organism>
<proteinExistence type="predicted"/>
<name>A0A0E9SYR7_ANGAN</name>
<reference evidence="1" key="1">
    <citation type="submission" date="2014-11" db="EMBL/GenBank/DDBJ databases">
        <authorList>
            <person name="Amaro Gonzalez C."/>
        </authorList>
    </citation>
    <scope>NUCLEOTIDE SEQUENCE</scope>
</reference>
<sequence length="24" mass="2706">MKAEIVLGNTVYSLSNVIIHMFPE</sequence>
<dbReference type="EMBL" id="GBXM01062083">
    <property type="protein sequence ID" value="JAH46494.1"/>
    <property type="molecule type" value="Transcribed_RNA"/>
</dbReference>
<accession>A0A0E9SYR7</accession>
<protein>
    <submittedName>
        <fullName evidence="1">Uncharacterized protein</fullName>
    </submittedName>
</protein>
<reference evidence="1" key="2">
    <citation type="journal article" date="2015" name="Fish Shellfish Immunol.">
        <title>Early steps in the European eel (Anguilla anguilla)-Vibrio vulnificus interaction in the gills: Role of the RtxA13 toxin.</title>
        <authorList>
            <person name="Callol A."/>
            <person name="Pajuelo D."/>
            <person name="Ebbesson L."/>
            <person name="Teles M."/>
            <person name="MacKenzie S."/>
            <person name="Amaro C."/>
        </authorList>
    </citation>
    <scope>NUCLEOTIDE SEQUENCE</scope>
</reference>
<dbReference type="AlphaFoldDB" id="A0A0E9SYR7"/>